<keyword evidence="1" id="KW-0547">Nucleotide-binding</keyword>
<protein>
    <recommendedName>
        <fullName evidence="1">ATP-dependent dethiobiotin synthetase BioD</fullName>
        <ecNumber evidence="1">6.3.3.3</ecNumber>
    </recommendedName>
    <alternativeName>
        <fullName evidence="1">DTB synthetase</fullName>
        <shortName evidence="1">DTBS</shortName>
    </alternativeName>
    <alternativeName>
        <fullName evidence="1">Dethiobiotin synthase</fullName>
    </alternativeName>
</protein>
<comment type="function">
    <text evidence="1">Catalyzes a mechanistically unusual reaction, the ATP-dependent insertion of CO2 between the N7 and N8 nitrogen atoms of 7,8-diaminopelargonic acid (DAPA, also called 7,8-diammoniononanoate) to form a ureido ring.</text>
</comment>
<dbReference type="GO" id="GO:0004141">
    <property type="term" value="F:dethiobiotin synthase activity"/>
    <property type="evidence" value="ECO:0007669"/>
    <property type="project" value="UniProtKB-UniRule"/>
</dbReference>
<evidence type="ECO:0000313" key="2">
    <source>
        <dbReference type="EMBL" id="AIF19902.1"/>
    </source>
</evidence>
<dbReference type="EMBL" id="KF901150">
    <property type="protein sequence ID" value="AIF19902.1"/>
    <property type="molecule type" value="Genomic_DNA"/>
</dbReference>
<comment type="similarity">
    <text evidence="1">Belongs to the dethiobiotin synthetase family.</text>
</comment>
<dbReference type="CDD" id="cd03109">
    <property type="entry name" value="DTBS"/>
    <property type="match status" value="1"/>
</dbReference>
<organism evidence="2">
    <name type="scientific">uncultured marine thaumarchaeote KM3_87_H02</name>
    <dbReference type="NCBI Taxonomy" id="1456331"/>
    <lineage>
        <taxon>Archaea</taxon>
        <taxon>Nitrososphaerota</taxon>
        <taxon>environmental samples</taxon>
    </lineage>
</organism>
<keyword evidence="1" id="KW-0067">ATP-binding</keyword>
<dbReference type="InterPro" id="IPR004472">
    <property type="entry name" value="DTB_synth_BioD"/>
</dbReference>
<accession>A0A075HZ89</accession>
<comment type="subcellular location">
    <subcellularLocation>
        <location evidence="1">Cytoplasm</location>
    </subcellularLocation>
</comment>
<dbReference type="GO" id="GO:0005829">
    <property type="term" value="C:cytosol"/>
    <property type="evidence" value="ECO:0007669"/>
    <property type="project" value="TreeGrafter"/>
</dbReference>
<feature type="binding site" evidence="1">
    <location>
        <position position="54"/>
    </location>
    <ligand>
        <name>Mg(2+)</name>
        <dbReference type="ChEBI" id="CHEBI:18420"/>
    </ligand>
</feature>
<dbReference type="InterPro" id="IPR027417">
    <property type="entry name" value="P-loop_NTPase"/>
</dbReference>
<keyword evidence="1" id="KW-0479">Metal-binding</keyword>
<feature type="binding site" evidence="1">
    <location>
        <position position="54"/>
    </location>
    <ligand>
        <name>ATP</name>
        <dbReference type="ChEBI" id="CHEBI:30616"/>
    </ligand>
</feature>
<dbReference type="GO" id="GO:0000287">
    <property type="term" value="F:magnesium ion binding"/>
    <property type="evidence" value="ECO:0007669"/>
    <property type="project" value="UniProtKB-UniRule"/>
</dbReference>
<dbReference type="HAMAP" id="MF_00336">
    <property type="entry name" value="BioD"/>
    <property type="match status" value="1"/>
</dbReference>
<dbReference type="AlphaFoldDB" id="A0A075HZ89"/>
<proteinExistence type="inferred from homology"/>
<keyword evidence="1 2" id="KW-0436">Ligase</keyword>
<dbReference type="Pfam" id="PF13500">
    <property type="entry name" value="AAA_26"/>
    <property type="match status" value="1"/>
</dbReference>
<comment type="cofactor">
    <cofactor evidence="1">
        <name>Mg(2+)</name>
        <dbReference type="ChEBI" id="CHEBI:18420"/>
    </cofactor>
</comment>
<feature type="binding site" evidence="1">
    <location>
        <position position="17"/>
    </location>
    <ligand>
        <name>Mg(2+)</name>
        <dbReference type="ChEBI" id="CHEBI:18420"/>
    </ligand>
</feature>
<sequence length="168" mass="18497">MMASLFVTGTDTDIGKTCVTASIVSYLSKMNVNVGVMKPFASGYKTTVGSVSDDVKILMKYSGVNDPVDLVNPYFFEIPTSPYDACKQLNIEIDISRVIDSYKQLTSIHDVVIVEGIGGIMTPITKNYFMSDLIADLQMNTIIVTGSKVGTMNHTMLTYQHAKEKKYL</sequence>
<feature type="binding site" evidence="1">
    <location>
        <position position="42"/>
    </location>
    <ligand>
        <name>substrate</name>
    </ligand>
</feature>
<dbReference type="NCBIfam" id="TIGR00347">
    <property type="entry name" value="bioD"/>
    <property type="match status" value="1"/>
</dbReference>
<dbReference type="SUPFAM" id="SSF52540">
    <property type="entry name" value="P-loop containing nucleoside triphosphate hydrolases"/>
    <property type="match status" value="1"/>
</dbReference>
<dbReference type="UniPathway" id="UPA00078">
    <property type="reaction ID" value="UER00161"/>
</dbReference>
<comment type="subunit">
    <text evidence="1">Homodimer.</text>
</comment>
<comment type="catalytic activity">
    <reaction evidence="1">
        <text>(7R,8S)-7,8-diammoniononanoate + CO2 + ATP = (4R,5S)-dethiobiotin + ADP + phosphate + 3 H(+)</text>
        <dbReference type="Rhea" id="RHEA:15805"/>
        <dbReference type="ChEBI" id="CHEBI:15378"/>
        <dbReference type="ChEBI" id="CHEBI:16526"/>
        <dbReference type="ChEBI" id="CHEBI:30616"/>
        <dbReference type="ChEBI" id="CHEBI:43474"/>
        <dbReference type="ChEBI" id="CHEBI:149469"/>
        <dbReference type="ChEBI" id="CHEBI:149473"/>
        <dbReference type="ChEBI" id="CHEBI:456216"/>
        <dbReference type="EC" id="6.3.3.3"/>
    </reaction>
</comment>
<name>A0A075HZ89_9ARCH</name>
<dbReference type="Gene3D" id="3.40.50.300">
    <property type="entry name" value="P-loop containing nucleotide triphosphate hydrolases"/>
    <property type="match status" value="1"/>
</dbReference>
<reference evidence="2" key="1">
    <citation type="journal article" date="2014" name="Genome Biol. Evol.">
        <title>Pangenome evidence for extensive interdomain horizontal transfer affecting lineage core and shell genes in uncultured planktonic thaumarchaeota and euryarchaeota.</title>
        <authorList>
            <person name="Deschamps P."/>
            <person name="Zivanovic Y."/>
            <person name="Moreira D."/>
            <person name="Rodriguez-Valera F."/>
            <person name="Lopez-Garcia P."/>
        </authorList>
    </citation>
    <scope>NUCLEOTIDE SEQUENCE</scope>
</reference>
<keyword evidence="1" id="KW-0460">Magnesium</keyword>
<gene>
    <name evidence="1 2" type="primary">bioD</name>
</gene>
<keyword evidence="1" id="KW-0963">Cytoplasm</keyword>
<dbReference type="GO" id="GO:0009102">
    <property type="term" value="P:biotin biosynthetic process"/>
    <property type="evidence" value="ECO:0007669"/>
    <property type="project" value="UniProtKB-UniRule"/>
</dbReference>
<feature type="binding site" evidence="1">
    <location>
        <position position="115"/>
    </location>
    <ligand>
        <name>Mg(2+)</name>
        <dbReference type="ChEBI" id="CHEBI:18420"/>
    </ligand>
</feature>
<evidence type="ECO:0000256" key="1">
    <source>
        <dbReference type="HAMAP-Rule" id="MF_00336"/>
    </source>
</evidence>
<dbReference type="PANTHER" id="PTHR43210:SF5">
    <property type="entry name" value="DETHIOBIOTIN SYNTHETASE"/>
    <property type="match status" value="1"/>
</dbReference>
<keyword evidence="1" id="KW-0093">Biotin biosynthesis</keyword>
<comment type="caution">
    <text evidence="1">Lacks conserved residue(s) required for the propagation of feature annotation.</text>
</comment>
<dbReference type="EC" id="6.3.3.3" evidence="1"/>
<comment type="pathway">
    <text evidence="1">Cofactor biosynthesis; biotin biosynthesis; biotin from 7,8-diaminononanoate: step 1/2.</text>
</comment>
<feature type="active site" evidence="1">
    <location>
        <position position="38"/>
    </location>
</feature>
<dbReference type="GO" id="GO:0005524">
    <property type="term" value="F:ATP binding"/>
    <property type="evidence" value="ECO:0007669"/>
    <property type="project" value="UniProtKB-UniRule"/>
</dbReference>
<feature type="binding site" evidence="1">
    <location>
        <begin position="115"/>
        <end position="118"/>
    </location>
    <ligand>
        <name>ATP</name>
        <dbReference type="ChEBI" id="CHEBI:30616"/>
    </ligand>
</feature>
<dbReference type="PANTHER" id="PTHR43210">
    <property type="entry name" value="DETHIOBIOTIN SYNTHETASE"/>
    <property type="match status" value="1"/>
</dbReference>